<proteinExistence type="inferred from homology"/>
<dbReference type="CDD" id="cd06503">
    <property type="entry name" value="ATP-synt_Fo_b"/>
    <property type="match status" value="1"/>
</dbReference>
<evidence type="ECO:0000313" key="16">
    <source>
        <dbReference type="EMBL" id="QOR62480.1"/>
    </source>
</evidence>
<comment type="function">
    <text evidence="11">Component of the F(0) channel, it forms part of the peripheral stalk, linking F(1) to F(0). The b'-subunit is a diverged and duplicated form of b found in plants and photosynthetic bacteria.</text>
</comment>
<evidence type="ECO:0000256" key="14">
    <source>
        <dbReference type="RuleBase" id="RU003848"/>
    </source>
</evidence>
<dbReference type="EMBL" id="CP063164">
    <property type="protein sequence ID" value="QOR62480.1"/>
    <property type="molecule type" value="Genomic_DNA"/>
</dbReference>
<evidence type="ECO:0000256" key="3">
    <source>
        <dbReference type="ARBA" id="ARBA00022547"/>
    </source>
</evidence>
<keyword evidence="2 13" id="KW-0813">Transport</keyword>
<feature type="coiled-coil region" evidence="15">
    <location>
        <begin position="60"/>
        <end position="117"/>
    </location>
</feature>
<dbReference type="GO" id="GO:0046961">
    <property type="term" value="F:proton-transporting ATPase activity, rotational mechanism"/>
    <property type="evidence" value="ECO:0007669"/>
    <property type="project" value="TreeGrafter"/>
</dbReference>
<feature type="transmembrane region" description="Helical" evidence="13">
    <location>
        <begin position="6"/>
        <end position="28"/>
    </location>
</feature>
<dbReference type="NCBIfam" id="NF006293">
    <property type="entry name" value="PRK08476.1"/>
    <property type="match status" value="1"/>
</dbReference>
<evidence type="ECO:0000256" key="4">
    <source>
        <dbReference type="ARBA" id="ARBA00022692"/>
    </source>
</evidence>
<keyword evidence="13" id="KW-1003">Cell membrane</keyword>
<evidence type="ECO:0000256" key="6">
    <source>
        <dbReference type="ARBA" id="ARBA00022989"/>
    </source>
</evidence>
<keyword evidence="15" id="KW-0175">Coiled coil</keyword>
<dbReference type="GO" id="GO:0046933">
    <property type="term" value="F:proton-transporting ATP synthase activity, rotational mechanism"/>
    <property type="evidence" value="ECO:0007669"/>
    <property type="project" value="UniProtKB-UniRule"/>
</dbReference>
<dbReference type="PANTHER" id="PTHR33445">
    <property type="entry name" value="ATP SYNTHASE SUBUNIT B', CHLOROPLASTIC"/>
    <property type="match status" value="1"/>
</dbReference>
<protein>
    <recommendedName>
        <fullName evidence="13">ATP synthase subunit b</fullName>
    </recommendedName>
    <alternativeName>
        <fullName evidence="13">ATP synthase F(0) sector subunit b</fullName>
    </alternativeName>
    <alternativeName>
        <fullName evidence="13">ATPase subunit I</fullName>
    </alternativeName>
    <alternativeName>
        <fullName evidence="13">F-type ATPase subunit b</fullName>
        <shortName evidence="13">F-ATPase subunit b</shortName>
    </alternativeName>
</protein>
<dbReference type="GO" id="GO:0012505">
    <property type="term" value="C:endomembrane system"/>
    <property type="evidence" value="ECO:0007669"/>
    <property type="project" value="UniProtKB-SubCell"/>
</dbReference>
<dbReference type="Gene3D" id="6.10.250.1580">
    <property type="match status" value="1"/>
</dbReference>
<evidence type="ECO:0000256" key="15">
    <source>
        <dbReference type="SAM" id="Coils"/>
    </source>
</evidence>
<keyword evidence="8 13" id="KW-0472">Membrane</keyword>
<evidence type="ECO:0000256" key="1">
    <source>
        <dbReference type="ARBA" id="ARBA00005513"/>
    </source>
</evidence>
<reference evidence="16 17" key="1">
    <citation type="submission" date="2020-10" db="EMBL/GenBank/DDBJ databases">
        <title>The genome of sulfurovum sp.</title>
        <authorList>
            <person name="Xie S."/>
            <person name="Shao Z."/>
            <person name="Jiang L."/>
        </authorList>
    </citation>
    <scope>NUCLEOTIDE SEQUENCE [LARGE SCALE GENOMIC DNA]</scope>
    <source>
        <strain evidence="16 17">ST-419</strain>
    </source>
</reference>
<sequence>MLDIHLPLMLFVLALFLTLLVVLNRMLFQPLLKFMDDRDRSIAKDLEAAKGLSGNSDELNAKAEENLSKAKSEAAAIRQKAIEEEKALAASKVETKQAELDKAYAEFTEKLASEKENLKNELLSQMPLFKESLKAKFSKL</sequence>
<evidence type="ECO:0000256" key="12">
    <source>
        <dbReference type="ARBA" id="ARBA00037847"/>
    </source>
</evidence>
<dbReference type="InterPro" id="IPR050059">
    <property type="entry name" value="ATP_synthase_B_chain"/>
</dbReference>
<dbReference type="RefSeq" id="WP_197549298.1">
    <property type="nucleotide sequence ID" value="NZ_CP063164.1"/>
</dbReference>
<comment type="function">
    <text evidence="10 13">F(1)F(0) ATP synthase produces ATP from ADP in the presence of a proton or sodium gradient. F-type ATPases consist of two structural domains, F(1) containing the extramembraneous catalytic core and F(0) containing the membrane proton channel, linked together by a central stalk and a peripheral stalk. During catalysis, ATP synthesis in the catalytic domain of F(1) is coupled via a rotary mechanism of the central stalk subunits to proton translocation.</text>
</comment>
<organism evidence="16 17">
    <name type="scientific">Sulfurovum indicum</name>
    <dbReference type="NCBI Taxonomy" id="2779528"/>
    <lineage>
        <taxon>Bacteria</taxon>
        <taxon>Pseudomonadati</taxon>
        <taxon>Campylobacterota</taxon>
        <taxon>Epsilonproteobacteria</taxon>
        <taxon>Campylobacterales</taxon>
        <taxon>Sulfurovaceae</taxon>
        <taxon>Sulfurovum</taxon>
    </lineage>
</organism>
<comment type="similarity">
    <text evidence="1 13 14">Belongs to the ATPase B chain family.</text>
</comment>
<evidence type="ECO:0000256" key="11">
    <source>
        <dbReference type="ARBA" id="ARBA00025614"/>
    </source>
</evidence>
<dbReference type="GO" id="GO:0045259">
    <property type="term" value="C:proton-transporting ATP synthase complex"/>
    <property type="evidence" value="ECO:0007669"/>
    <property type="project" value="UniProtKB-KW"/>
</dbReference>
<keyword evidence="4 13" id="KW-0812">Transmembrane</keyword>
<keyword evidence="7 13" id="KW-0406">Ion transport</keyword>
<dbReference type="GO" id="GO:0005886">
    <property type="term" value="C:plasma membrane"/>
    <property type="evidence" value="ECO:0007669"/>
    <property type="project" value="UniProtKB-SubCell"/>
</dbReference>
<evidence type="ECO:0000256" key="5">
    <source>
        <dbReference type="ARBA" id="ARBA00022781"/>
    </source>
</evidence>
<comment type="subunit">
    <text evidence="13">F-type ATPases have 2 components, F(1) - the catalytic core - and F(0) - the membrane proton channel. F(1) has five subunits: alpha(3), beta(3), gamma(1), delta(1), epsilon(1). F(0) has three main subunits: a(1), b(2) and c(10-14). The alpha and beta chains form an alternating ring which encloses part of the gamma chain. F(1) is attached to F(0) by a central stalk formed by the gamma and epsilon chains, while a peripheral stalk is formed by the delta and b chains.</text>
</comment>
<keyword evidence="3 13" id="KW-0138">CF(0)</keyword>
<accession>A0A7M1S803</accession>
<comment type="subcellular location">
    <subcellularLocation>
        <location evidence="13">Cell membrane</location>
        <topology evidence="13">Single-pass membrane protein</topology>
    </subcellularLocation>
    <subcellularLocation>
        <location evidence="12">Endomembrane system</location>
        <topology evidence="12">Single-pass membrane protein</topology>
    </subcellularLocation>
</comment>
<evidence type="ECO:0000256" key="10">
    <source>
        <dbReference type="ARBA" id="ARBA00025198"/>
    </source>
</evidence>
<keyword evidence="17" id="KW-1185">Reference proteome</keyword>
<dbReference type="PANTHER" id="PTHR33445:SF1">
    <property type="entry name" value="ATP SYNTHASE SUBUNIT B"/>
    <property type="match status" value="1"/>
</dbReference>
<evidence type="ECO:0000313" key="17">
    <source>
        <dbReference type="Proteomes" id="UP000595074"/>
    </source>
</evidence>
<dbReference type="AlphaFoldDB" id="A0A7M1S803"/>
<evidence type="ECO:0000256" key="9">
    <source>
        <dbReference type="ARBA" id="ARBA00023310"/>
    </source>
</evidence>
<dbReference type="HAMAP" id="MF_01398">
    <property type="entry name" value="ATP_synth_b_bprime"/>
    <property type="match status" value="1"/>
</dbReference>
<keyword evidence="9 13" id="KW-0066">ATP synthesis</keyword>
<evidence type="ECO:0000256" key="13">
    <source>
        <dbReference type="HAMAP-Rule" id="MF_01398"/>
    </source>
</evidence>
<evidence type="ECO:0000256" key="7">
    <source>
        <dbReference type="ARBA" id="ARBA00023065"/>
    </source>
</evidence>
<name>A0A7M1S803_9BACT</name>
<gene>
    <name evidence="13" type="primary">atpF</name>
    <name evidence="16" type="ORF">IMZ28_03150</name>
</gene>
<dbReference type="KEGG" id="sinu:IMZ28_03150"/>
<dbReference type="Pfam" id="PF00430">
    <property type="entry name" value="ATP-synt_B"/>
    <property type="match status" value="1"/>
</dbReference>
<keyword evidence="5 13" id="KW-0375">Hydrogen ion transport</keyword>
<dbReference type="InterPro" id="IPR002146">
    <property type="entry name" value="ATP_synth_b/b'su_bac/chlpt"/>
</dbReference>
<evidence type="ECO:0000256" key="2">
    <source>
        <dbReference type="ARBA" id="ARBA00022448"/>
    </source>
</evidence>
<evidence type="ECO:0000256" key="8">
    <source>
        <dbReference type="ARBA" id="ARBA00023136"/>
    </source>
</evidence>
<dbReference type="Proteomes" id="UP000595074">
    <property type="component" value="Chromosome"/>
</dbReference>
<keyword evidence="6 13" id="KW-1133">Transmembrane helix</keyword>